<dbReference type="EMBL" id="FTNK01000008">
    <property type="protein sequence ID" value="SIR17959.1"/>
    <property type="molecule type" value="Genomic_DNA"/>
</dbReference>
<protein>
    <submittedName>
        <fullName evidence="1">Uncharacterized protein</fullName>
    </submittedName>
</protein>
<proteinExistence type="predicted"/>
<dbReference type="Proteomes" id="UP000186666">
    <property type="component" value="Unassembled WGS sequence"/>
</dbReference>
<name>A0ABY1K2V6_9BACL</name>
<keyword evidence="2" id="KW-1185">Reference proteome</keyword>
<gene>
    <name evidence="1" type="ORF">SAMN05421578_10865</name>
</gene>
<accession>A0ABY1K2V6</accession>
<sequence length="34" mass="4071">MSQFTSDLLHALVTKQDIVYLKMNFFKIIDNHCR</sequence>
<organism evidence="1 2">
    <name type="scientific">Paenibacillus macquariensis</name>
    <dbReference type="NCBI Taxonomy" id="948756"/>
    <lineage>
        <taxon>Bacteria</taxon>
        <taxon>Bacillati</taxon>
        <taxon>Bacillota</taxon>
        <taxon>Bacilli</taxon>
        <taxon>Bacillales</taxon>
        <taxon>Paenibacillaceae</taxon>
        <taxon>Paenibacillus</taxon>
    </lineage>
</organism>
<evidence type="ECO:0000313" key="2">
    <source>
        <dbReference type="Proteomes" id="UP000186666"/>
    </source>
</evidence>
<comment type="caution">
    <text evidence="1">The sequence shown here is derived from an EMBL/GenBank/DDBJ whole genome shotgun (WGS) entry which is preliminary data.</text>
</comment>
<evidence type="ECO:0000313" key="1">
    <source>
        <dbReference type="EMBL" id="SIR17959.1"/>
    </source>
</evidence>
<reference evidence="1 2" key="1">
    <citation type="submission" date="2017-01" db="EMBL/GenBank/DDBJ databases">
        <authorList>
            <person name="Varghese N."/>
            <person name="Submissions S."/>
        </authorList>
    </citation>
    <scope>NUCLEOTIDE SEQUENCE [LARGE SCALE GENOMIC DNA]</scope>
    <source>
        <strain evidence="1 2">ATCC 23464</strain>
    </source>
</reference>